<dbReference type="Proteomes" id="UP001225644">
    <property type="component" value="Unassembled WGS sequence"/>
</dbReference>
<evidence type="ECO:0000313" key="8">
    <source>
        <dbReference type="Proteomes" id="UP001225644"/>
    </source>
</evidence>
<dbReference type="RefSeq" id="WP_307402852.1">
    <property type="nucleotide sequence ID" value="NZ_JAUSUX010000017.1"/>
</dbReference>
<dbReference type="InterPro" id="IPR013785">
    <property type="entry name" value="Aldolase_TIM"/>
</dbReference>
<dbReference type="SFLD" id="SFLDS00029">
    <property type="entry name" value="Radical_SAM"/>
    <property type="match status" value="1"/>
</dbReference>
<keyword evidence="5" id="KW-0411">Iron-sulfur</keyword>
<gene>
    <name evidence="7" type="ORF">J2Z49_002136</name>
</gene>
<evidence type="ECO:0000256" key="2">
    <source>
        <dbReference type="ARBA" id="ARBA00022691"/>
    </source>
</evidence>
<dbReference type="SFLD" id="SFLDG01095">
    <property type="entry name" value="Uncharacterised_Radical_SAM_Su"/>
    <property type="match status" value="1"/>
</dbReference>
<dbReference type="PANTHER" id="PTHR43409:SF4">
    <property type="entry name" value="RADICAL SAM SUPERFAMILY PROTEIN"/>
    <property type="match status" value="1"/>
</dbReference>
<keyword evidence="8" id="KW-1185">Reference proteome</keyword>
<dbReference type="Gene3D" id="3.20.20.70">
    <property type="entry name" value="Aldolase class I"/>
    <property type="match status" value="1"/>
</dbReference>
<proteinExistence type="predicted"/>
<evidence type="ECO:0000256" key="5">
    <source>
        <dbReference type="ARBA" id="ARBA00023014"/>
    </source>
</evidence>
<organism evidence="7 8">
    <name type="scientific">Desulfofundulus luciae</name>
    <dbReference type="NCBI Taxonomy" id="74702"/>
    <lineage>
        <taxon>Bacteria</taxon>
        <taxon>Bacillati</taxon>
        <taxon>Bacillota</taxon>
        <taxon>Clostridia</taxon>
        <taxon>Eubacteriales</taxon>
        <taxon>Peptococcaceae</taxon>
        <taxon>Desulfofundulus</taxon>
    </lineage>
</organism>
<name>A0ABU0B407_9FIRM</name>
<dbReference type="SMART" id="SM00729">
    <property type="entry name" value="Elp3"/>
    <property type="match status" value="1"/>
</dbReference>
<dbReference type="InterPro" id="IPR006638">
    <property type="entry name" value="Elp3/MiaA/NifB-like_rSAM"/>
</dbReference>
<dbReference type="PANTHER" id="PTHR43409">
    <property type="entry name" value="ANAEROBIC MAGNESIUM-PROTOPORPHYRIN IX MONOMETHYL ESTER CYCLASE-RELATED"/>
    <property type="match status" value="1"/>
</dbReference>
<evidence type="ECO:0000259" key="6">
    <source>
        <dbReference type="PROSITE" id="PS51918"/>
    </source>
</evidence>
<evidence type="ECO:0000256" key="1">
    <source>
        <dbReference type="ARBA" id="ARBA00001966"/>
    </source>
</evidence>
<accession>A0ABU0B407</accession>
<dbReference type="CDD" id="cd01335">
    <property type="entry name" value="Radical_SAM"/>
    <property type="match status" value="1"/>
</dbReference>
<dbReference type="SFLD" id="SFLDG01082">
    <property type="entry name" value="B12-binding_domain_containing"/>
    <property type="match status" value="1"/>
</dbReference>
<sequence length="290" mass="32739">MRYEGVIYRPPSEAGSLLIQATIGCPHNQCTFCAIYKRTKFRIRPVEEIKEDLLAARNYYGEGVRSIFFPDGNTIAMKTDDLCRVLDCARELFPYVERITVYGSAKFIVRKTPLEMRRLREAGLNRIHVGMESGDDTILAEIRKGATAEEMVVAGLMVKEAGMELSEYVLMGIGGPGRSREHALASAEVLNAIDPHFIRIRTFIPRPGSPLFEKCQRGEFQLVSPHGILNEIRLMIENLKVNSQVFSDHVSNYWDISGKLPEERELMLQEIDMALDIPEALLEKARHGGI</sequence>
<reference evidence="7 8" key="1">
    <citation type="submission" date="2023-07" db="EMBL/GenBank/DDBJ databases">
        <title>Genomic Encyclopedia of Type Strains, Phase IV (KMG-IV): sequencing the most valuable type-strain genomes for metagenomic binning, comparative biology and taxonomic classification.</title>
        <authorList>
            <person name="Goeker M."/>
        </authorList>
    </citation>
    <scope>NUCLEOTIDE SEQUENCE [LARGE SCALE GENOMIC DNA]</scope>
    <source>
        <strain evidence="7 8">DSM 12396</strain>
    </source>
</reference>
<dbReference type="InterPro" id="IPR007197">
    <property type="entry name" value="rSAM"/>
</dbReference>
<evidence type="ECO:0000256" key="4">
    <source>
        <dbReference type="ARBA" id="ARBA00023004"/>
    </source>
</evidence>
<comment type="caution">
    <text evidence="7">The sequence shown here is derived from an EMBL/GenBank/DDBJ whole genome shotgun (WGS) entry which is preliminary data.</text>
</comment>
<dbReference type="SUPFAM" id="SSF102114">
    <property type="entry name" value="Radical SAM enzymes"/>
    <property type="match status" value="1"/>
</dbReference>
<keyword evidence="4" id="KW-0408">Iron</keyword>
<dbReference type="Pfam" id="PF04055">
    <property type="entry name" value="Radical_SAM"/>
    <property type="match status" value="1"/>
</dbReference>
<dbReference type="PROSITE" id="PS51257">
    <property type="entry name" value="PROKAR_LIPOPROTEIN"/>
    <property type="match status" value="1"/>
</dbReference>
<evidence type="ECO:0000313" key="7">
    <source>
        <dbReference type="EMBL" id="MDQ0287019.1"/>
    </source>
</evidence>
<feature type="domain" description="Radical SAM core" evidence="6">
    <location>
        <begin position="9"/>
        <end position="240"/>
    </location>
</feature>
<dbReference type="EMBL" id="JAUSUX010000017">
    <property type="protein sequence ID" value="MDQ0287019.1"/>
    <property type="molecule type" value="Genomic_DNA"/>
</dbReference>
<dbReference type="InterPro" id="IPR051198">
    <property type="entry name" value="BchE-like"/>
</dbReference>
<dbReference type="InterPro" id="IPR058240">
    <property type="entry name" value="rSAM_sf"/>
</dbReference>
<keyword evidence="3" id="KW-0479">Metal-binding</keyword>
<evidence type="ECO:0000256" key="3">
    <source>
        <dbReference type="ARBA" id="ARBA00022723"/>
    </source>
</evidence>
<dbReference type="PROSITE" id="PS51918">
    <property type="entry name" value="RADICAL_SAM"/>
    <property type="match status" value="1"/>
</dbReference>
<protein>
    <submittedName>
        <fullName evidence="7">Radical SAM superfamily enzyme YgiQ (UPF0313 family)</fullName>
    </submittedName>
</protein>
<keyword evidence="2" id="KW-0949">S-adenosyl-L-methionine</keyword>
<comment type="cofactor">
    <cofactor evidence="1">
        <name>[4Fe-4S] cluster</name>
        <dbReference type="ChEBI" id="CHEBI:49883"/>
    </cofactor>
</comment>